<dbReference type="GO" id="GO:0006631">
    <property type="term" value="P:fatty acid metabolic process"/>
    <property type="evidence" value="ECO:0007669"/>
    <property type="project" value="TreeGrafter"/>
</dbReference>
<protein>
    <submittedName>
        <fullName evidence="3">Transcription factor collier-like</fullName>
    </submittedName>
</protein>
<dbReference type="FunCoup" id="A0A1V9XEA4">
    <property type="interactions" value="506"/>
</dbReference>
<sequence length="193" mass="22771">MKLFPDAHRVIACFRIEENFISKDEEGRLIEEIEPHLKRLRYERDHWDGAIVGYREVERKQWSQENQQVMNRVRERCFAFDALHLPMVHCLDIAKEGEIKPHVDAVRFCGSIITGLSLMSTAVMRLALESDDSRWVKILLPQRSVYVMSGPSRYNFTHAILADKESFFKERHIPRERRISVMFRIQPEGENTT</sequence>
<dbReference type="PANTHER" id="PTHR21052:SF0">
    <property type="entry name" value="ALPHA-KETOGLUTARATE-DEPENDENT DIOXYGENASE ALKB HOMOLOG 7, MITOCHONDRIAL"/>
    <property type="match status" value="1"/>
</dbReference>
<dbReference type="InterPro" id="IPR037151">
    <property type="entry name" value="AlkB-like_sf"/>
</dbReference>
<gene>
    <name evidence="3" type="ORF">BIW11_10851</name>
</gene>
<accession>A0A1V9XEA4</accession>
<evidence type="ECO:0000256" key="1">
    <source>
        <dbReference type="ARBA" id="ARBA00001954"/>
    </source>
</evidence>
<reference evidence="3 4" key="1">
    <citation type="journal article" date="2017" name="Gigascience">
        <title>Draft genome of the honey bee ectoparasitic mite, Tropilaelaps mercedesae, is shaped by the parasitic life history.</title>
        <authorList>
            <person name="Dong X."/>
            <person name="Armstrong S.D."/>
            <person name="Xia D."/>
            <person name="Makepeace B.L."/>
            <person name="Darby A.C."/>
            <person name="Kadowaki T."/>
        </authorList>
    </citation>
    <scope>NUCLEOTIDE SEQUENCE [LARGE SCALE GENOMIC DNA]</scope>
    <source>
        <strain evidence="3">Wuxi-XJTLU</strain>
    </source>
</reference>
<dbReference type="InterPro" id="IPR032870">
    <property type="entry name" value="ALKBH7-like"/>
</dbReference>
<dbReference type="InterPro" id="IPR027450">
    <property type="entry name" value="AlkB-like"/>
</dbReference>
<organism evidence="3 4">
    <name type="scientific">Tropilaelaps mercedesae</name>
    <dbReference type="NCBI Taxonomy" id="418985"/>
    <lineage>
        <taxon>Eukaryota</taxon>
        <taxon>Metazoa</taxon>
        <taxon>Ecdysozoa</taxon>
        <taxon>Arthropoda</taxon>
        <taxon>Chelicerata</taxon>
        <taxon>Arachnida</taxon>
        <taxon>Acari</taxon>
        <taxon>Parasitiformes</taxon>
        <taxon>Mesostigmata</taxon>
        <taxon>Gamasina</taxon>
        <taxon>Dermanyssoidea</taxon>
        <taxon>Laelapidae</taxon>
        <taxon>Tropilaelaps</taxon>
    </lineage>
</organism>
<comment type="caution">
    <text evidence="3">The sequence shown here is derived from an EMBL/GenBank/DDBJ whole genome shotgun (WGS) entry which is preliminary data.</text>
</comment>
<dbReference type="Gene3D" id="2.60.120.590">
    <property type="entry name" value="Alpha-ketoglutarate-dependent dioxygenase AlkB-like"/>
    <property type="match status" value="1"/>
</dbReference>
<dbReference type="Proteomes" id="UP000192247">
    <property type="component" value="Unassembled WGS sequence"/>
</dbReference>
<keyword evidence="4" id="KW-1185">Reference proteome</keyword>
<evidence type="ECO:0000313" key="3">
    <source>
        <dbReference type="EMBL" id="OQR71688.1"/>
    </source>
</evidence>
<dbReference type="PANTHER" id="PTHR21052">
    <property type="entry name" value="SPERMATOGENESIS ASSOCIATED 11-RELATED"/>
    <property type="match status" value="1"/>
</dbReference>
<feature type="domain" description="Alpha-ketoglutarate-dependent dioxygenase AlkB-like" evidence="2">
    <location>
        <begin position="64"/>
        <end position="184"/>
    </location>
</feature>
<dbReference type="EMBL" id="MNPL01013813">
    <property type="protein sequence ID" value="OQR71688.1"/>
    <property type="molecule type" value="Genomic_DNA"/>
</dbReference>
<dbReference type="InParanoid" id="A0A1V9XEA4"/>
<dbReference type="Pfam" id="PF13532">
    <property type="entry name" value="2OG-FeII_Oxy_2"/>
    <property type="match status" value="1"/>
</dbReference>
<name>A0A1V9XEA4_9ACAR</name>
<dbReference type="SUPFAM" id="SSF51197">
    <property type="entry name" value="Clavaminate synthase-like"/>
    <property type="match status" value="1"/>
</dbReference>
<evidence type="ECO:0000313" key="4">
    <source>
        <dbReference type="Proteomes" id="UP000192247"/>
    </source>
</evidence>
<dbReference type="AlphaFoldDB" id="A0A1V9XEA4"/>
<dbReference type="OrthoDB" id="28127at2759"/>
<dbReference type="GO" id="GO:0006974">
    <property type="term" value="P:DNA damage response"/>
    <property type="evidence" value="ECO:0007669"/>
    <property type="project" value="InterPro"/>
</dbReference>
<comment type="cofactor">
    <cofactor evidence="1">
        <name>Fe(2+)</name>
        <dbReference type="ChEBI" id="CHEBI:29033"/>
    </cofactor>
</comment>
<dbReference type="STRING" id="418985.A0A1V9XEA4"/>
<proteinExistence type="predicted"/>
<dbReference type="GO" id="GO:0005759">
    <property type="term" value="C:mitochondrial matrix"/>
    <property type="evidence" value="ECO:0007669"/>
    <property type="project" value="TreeGrafter"/>
</dbReference>
<evidence type="ECO:0000259" key="2">
    <source>
        <dbReference type="Pfam" id="PF13532"/>
    </source>
</evidence>